<organism evidence="2">
    <name type="scientific">Mimiviridae sp. ChoanoV1</name>
    <dbReference type="NCBI Taxonomy" id="2596887"/>
    <lineage>
        <taxon>Viruses</taxon>
        <taxon>Varidnaviria</taxon>
        <taxon>Bamfordvirae</taxon>
        <taxon>Nucleocytoviricota</taxon>
        <taxon>Megaviricetes</taxon>
        <taxon>Imitervirales</taxon>
        <taxon>Schizomimiviridae</taxon>
    </lineage>
</organism>
<keyword evidence="1" id="KW-0812">Transmembrane</keyword>
<gene>
    <name evidence="2" type="ORF">2_76</name>
</gene>
<sequence length="54" mass="6213">MFKNTTVMGSLNALNGKDPFSKKWLYILLLILIALGIGVYFFVKKYNTKKNVKE</sequence>
<feature type="transmembrane region" description="Helical" evidence="1">
    <location>
        <begin position="24"/>
        <end position="43"/>
    </location>
</feature>
<accession>A0A5B8IPX6</accession>
<keyword evidence="1" id="KW-1133">Transmembrane helix</keyword>
<evidence type="ECO:0000256" key="1">
    <source>
        <dbReference type="SAM" id="Phobius"/>
    </source>
</evidence>
<dbReference type="EMBL" id="MK250086">
    <property type="protein sequence ID" value="QDY52004.1"/>
    <property type="molecule type" value="Genomic_DNA"/>
</dbReference>
<protein>
    <submittedName>
        <fullName evidence="2">Uncharacterized protein</fullName>
    </submittedName>
</protein>
<name>A0A5B8IPX6_9VIRU</name>
<keyword evidence="1" id="KW-0472">Membrane</keyword>
<reference evidence="2" key="1">
    <citation type="submission" date="2018-11" db="EMBL/GenBank/DDBJ databases">
        <title>A distinct lineage of giant viruses engineers rhodopsin photosystems in predatory marine eukaryotes.</title>
        <authorList>
            <person name="Needham D.M."/>
            <person name="Yoshizawa S."/>
            <person name="Hosaka T."/>
            <person name="Poirier C."/>
            <person name="Choi C.-J."/>
            <person name="Hehenberger E."/>
            <person name="Irwin N.A.T."/>
            <person name="Wilken S."/>
            <person name="Yung C.-M."/>
            <person name="Bachy C."/>
            <person name="Kurihara R."/>
            <person name="Nakajima Y."/>
            <person name="Kojima K."/>
            <person name="Kimura-Someya T."/>
            <person name="Leonard G."/>
            <person name="Malmstrom R.R."/>
            <person name="Mende D."/>
            <person name="Olson D.K."/>
            <person name="Sudo Y."/>
            <person name="Sudek S."/>
            <person name="Richards T.A."/>
            <person name="DeLong E.F."/>
            <person name="Keeling P.J."/>
            <person name="Santoro A.E."/>
            <person name="Shirouzu M."/>
            <person name="Iwasaki W."/>
            <person name="Worden A.Z."/>
        </authorList>
    </citation>
    <scope>NUCLEOTIDE SEQUENCE</scope>
</reference>
<proteinExistence type="predicted"/>
<evidence type="ECO:0000313" key="2">
    <source>
        <dbReference type="EMBL" id="QDY52004.1"/>
    </source>
</evidence>